<protein>
    <submittedName>
        <fullName evidence="2">Uncharacterized protein</fullName>
    </submittedName>
</protein>
<feature type="chain" id="PRO_5045419331" evidence="1">
    <location>
        <begin position="20"/>
        <end position="239"/>
    </location>
</feature>
<organism evidence="2 3">
    <name type="scientific">Lacibacterium aquatile</name>
    <dbReference type="NCBI Taxonomy" id="1168082"/>
    <lineage>
        <taxon>Bacteria</taxon>
        <taxon>Pseudomonadati</taxon>
        <taxon>Pseudomonadota</taxon>
        <taxon>Alphaproteobacteria</taxon>
        <taxon>Rhodospirillales</taxon>
        <taxon>Rhodospirillaceae</taxon>
    </lineage>
</organism>
<evidence type="ECO:0000256" key="1">
    <source>
        <dbReference type="SAM" id="SignalP"/>
    </source>
</evidence>
<name>A0ABW5DWS7_9PROT</name>
<feature type="signal peptide" evidence="1">
    <location>
        <begin position="1"/>
        <end position="19"/>
    </location>
</feature>
<dbReference type="EMBL" id="JBHUIP010000012">
    <property type="protein sequence ID" value="MFD2263886.1"/>
    <property type="molecule type" value="Genomic_DNA"/>
</dbReference>
<sequence>MKLPPLILASALLALPAAAQSKLPFVGCPADGQTGPIDGPSAMANLPDVPAEMVEKLAYYATTNVGVLAPRGWSCFGLNGSNGAILLVTPTPIKDPFGTQVSGPVVQVSRTPGTAAGRIDVAEVAARLFPVAADFVKSAAAASEAEGLKVTLPTGPYPKDRLNRRSDTIVEFITPGNEVGQGTAGRIVKSADPILGAAVLLPNENMNLIQVQVRLPADLRDLAPTIVVTVETNLAAGGG</sequence>
<reference evidence="3" key="1">
    <citation type="journal article" date="2019" name="Int. J. Syst. Evol. Microbiol.">
        <title>The Global Catalogue of Microorganisms (GCM) 10K type strain sequencing project: providing services to taxonomists for standard genome sequencing and annotation.</title>
        <authorList>
            <consortium name="The Broad Institute Genomics Platform"/>
            <consortium name="The Broad Institute Genome Sequencing Center for Infectious Disease"/>
            <person name="Wu L."/>
            <person name="Ma J."/>
        </authorList>
    </citation>
    <scope>NUCLEOTIDE SEQUENCE [LARGE SCALE GENOMIC DNA]</scope>
    <source>
        <strain evidence="3">CGMCC 1.19062</strain>
    </source>
</reference>
<evidence type="ECO:0000313" key="2">
    <source>
        <dbReference type="EMBL" id="MFD2263886.1"/>
    </source>
</evidence>
<proteinExistence type="predicted"/>
<dbReference type="RefSeq" id="WP_379876929.1">
    <property type="nucleotide sequence ID" value="NZ_JBHUIP010000012.1"/>
</dbReference>
<dbReference type="Proteomes" id="UP001597295">
    <property type="component" value="Unassembled WGS sequence"/>
</dbReference>
<keyword evidence="1" id="KW-0732">Signal</keyword>
<accession>A0ABW5DWS7</accession>
<comment type="caution">
    <text evidence="2">The sequence shown here is derived from an EMBL/GenBank/DDBJ whole genome shotgun (WGS) entry which is preliminary data.</text>
</comment>
<keyword evidence="3" id="KW-1185">Reference proteome</keyword>
<evidence type="ECO:0000313" key="3">
    <source>
        <dbReference type="Proteomes" id="UP001597295"/>
    </source>
</evidence>
<gene>
    <name evidence="2" type="ORF">ACFSM5_13370</name>
</gene>